<reference evidence="2" key="1">
    <citation type="submission" date="2016-12" db="EMBL/GenBank/DDBJ databases">
        <authorList>
            <person name="Varghese N."/>
            <person name="Submissions S."/>
        </authorList>
    </citation>
    <scope>NUCLEOTIDE SEQUENCE [LARGE SCALE GENOMIC DNA]</scope>
    <source>
        <strain evidence="2">DSM 11032</strain>
    </source>
</reference>
<dbReference type="EMBL" id="FRDF01000003">
    <property type="protein sequence ID" value="SHN51065.1"/>
    <property type="molecule type" value="Genomic_DNA"/>
</dbReference>
<name>A0A1M7RXY5_9SPHN</name>
<evidence type="ECO:0000313" key="2">
    <source>
        <dbReference type="Proteomes" id="UP000184391"/>
    </source>
</evidence>
<proteinExistence type="predicted"/>
<sequence length="257" mass="29733">MELRQFNYQGIEAFKALIEEEREKVEPRKPALVTEPFFSEVDAIANDPEMIVPVPGGEEIDPKIQFKDRFHMGDYLSQVLPSDLSIVQHSNVGLWAWISAIYLRQLLEPQMSGGRSKLWSSYRYIPVEYQKFRYYRHLAFMAFWLRRAFGEEVAMFFLSRPAYAHSDAIEQLYTQDRDFLSSKGLMKAAVEMYIDPKTGEMKRNALGKATPGSARRLATKIAKQLQMNYDLQSMGKDEIYALLPSEFDGWRSSISTK</sequence>
<dbReference type="STRING" id="198312.SAMN02745193_00594"/>
<dbReference type="OrthoDB" id="7823496at2"/>
<dbReference type="AlphaFoldDB" id="A0A1M7RXY5"/>
<evidence type="ECO:0000313" key="1">
    <source>
        <dbReference type="EMBL" id="SHN51065.1"/>
    </source>
</evidence>
<gene>
    <name evidence="1" type="ORF">SAMN02745193_00594</name>
</gene>
<accession>A0A1M7RXY5</accession>
<keyword evidence="2" id="KW-1185">Reference proteome</keyword>
<dbReference type="RefSeq" id="WP_072673176.1">
    <property type="nucleotide sequence ID" value="NZ_FRDF01000003.1"/>
</dbReference>
<protein>
    <submittedName>
        <fullName evidence="1">Uncharacterized protein</fullName>
    </submittedName>
</protein>
<dbReference type="Proteomes" id="UP000184391">
    <property type="component" value="Unassembled WGS sequence"/>
</dbReference>
<organism evidence="1 2">
    <name type="scientific">Erythrobacter sanguineus</name>
    <dbReference type="NCBI Taxonomy" id="198312"/>
    <lineage>
        <taxon>Bacteria</taxon>
        <taxon>Pseudomonadati</taxon>
        <taxon>Pseudomonadota</taxon>
        <taxon>Alphaproteobacteria</taxon>
        <taxon>Sphingomonadales</taxon>
        <taxon>Erythrobacteraceae</taxon>
        <taxon>Erythrobacter/Porphyrobacter group</taxon>
        <taxon>Erythrobacter</taxon>
    </lineage>
</organism>